<dbReference type="Proteomes" id="UP000663879">
    <property type="component" value="Unassembled WGS sequence"/>
</dbReference>
<dbReference type="EC" id="2.3.1.37" evidence="6"/>
<keyword evidence="4 6" id="KW-0663">Pyridoxal phosphate</keyword>
<comment type="cofactor">
    <cofactor evidence="1 6">
        <name>pyridoxal 5'-phosphate</name>
        <dbReference type="ChEBI" id="CHEBI:597326"/>
    </cofactor>
</comment>
<proteinExistence type="inferred from homology"/>
<dbReference type="GO" id="GO:0048821">
    <property type="term" value="P:erythrocyte development"/>
    <property type="evidence" value="ECO:0007669"/>
    <property type="project" value="TreeGrafter"/>
</dbReference>
<feature type="domain" description="Aminotransferase class I/classII large" evidence="7">
    <location>
        <begin position="161"/>
        <end position="503"/>
    </location>
</feature>
<dbReference type="InterPro" id="IPR004839">
    <property type="entry name" value="Aminotransferase_I/II_large"/>
</dbReference>
<accession>A0A814LJ57</accession>
<evidence type="ECO:0000256" key="4">
    <source>
        <dbReference type="ARBA" id="ARBA00022898"/>
    </source>
</evidence>
<evidence type="ECO:0000256" key="2">
    <source>
        <dbReference type="ARBA" id="ARBA00008392"/>
    </source>
</evidence>
<dbReference type="InterPro" id="IPR015424">
    <property type="entry name" value="PyrdxlP-dep_Trfase"/>
</dbReference>
<keyword evidence="6" id="KW-0350">Heme biosynthesis</keyword>
<dbReference type="GO" id="GO:0030170">
    <property type="term" value="F:pyridoxal phosphate binding"/>
    <property type="evidence" value="ECO:0007669"/>
    <property type="project" value="UniProtKB-UniRule"/>
</dbReference>
<dbReference type="GO" id="GO:0003870">
    <property type="term" value="F:5-aminolevulinate synthase activity"/>
    <property type="evidence" value="ECO:0007669"/>
    <property type="project" value="UniProtKB-EC"/>
</dbReference>
<keyword evidence="9" id="KW-1185">Reference proteome</keyword>
<dbReference type="Gene3D" id="3.40.640.10">
    <property type="entry name" value="Type I PLP-dependent aspartate aminotransferase-like (Major domain)"/>
    <property type="match status" value="1"/>
</dbReference>
<dbReference type="InterPro" id="IPR050087">
    <property type="entry name" value="AON_synthase_class-II"/>
</dbReference>
<sequence length="518" mass="57821">MLIRQSSYISKLSKNELKKNSILNSMEKCLFSIDPRRTFVLDSLKNSSVQVLNSNNLDERPPFICTDSVNCPFYKEAKNIDLIELLKKTNSQRVSKNLAQKSQKSMVKNAHELFDYEKFLNKKITDKKNDGSYRYFKKVIRHAETFPKVQQLENNHELREITIWCSNDYLGLGRHPYVQSKVVEAVIKYGAGSGGTRNISGSTPLHYKLEDELASLHQKEAALLFTSCYVANDTSLYTLAKMLPNCHIVSDSGNHASMIQGIRNSNVPRTIFRHNDVEHLEEILKNLPANIPKIVAFESVHSMDGSICDLHKMCDITHKYGGIAFVDEVHAVGLYGHNGAGIGERDKALDKMDIITGTLGKAFGNIGGYIAGSSNLIDTIRSYGSGFIFTTSLPPPVLAGSLASIEISRSNEGRELRQKHQFYSKLVKEKLIKAGFPVMNSPSHIVPVLVGNVKAASGICERLSNDHGIYIQAINYPTVARGEERLRIVPNPHHTMKMIDDLVFSLVDAWIKTGLSLN</sequence>
<dbReference type="InterPro" id="IPR015422">
    <property type="entry name" value="PyrdxlP-dep_Trfase_small"/>
</dbReference>
<gene>
    <name evidence="8" type="ORF">OXX778_LOCUS19476</name>
</gene>
<dbReference type="SUPFAM" id="SSF53383">
    <property type="entry name" value="PLP-dependent transferases"/>
    <property type="match status" value="1"/>
</dbReference>
<keyword evidence="5 6" id="KW-0012">Acyltransferase</keyword>
<evidence type="ECO:0000313" key="8">
    <source>
        <dbReference type="EMBL" id="CAF1065419.1"/>
    </source>
</evidence>
<dbReference type="AlphaFoldDB" id="A0A814LJ57"/>
<evidence type="ECO:0000256" key="3">
    <source>
        <dbReference type="ARBA" id="ARBA00022679"/>
    </source>
</evidence>
<organism evidence="8 9">
    <name type="scientific">Brachionus calyciflorus</name>
    <dbReference type="NCBI Taxonomy" id="104777"/>
    <lineage>
        <taxon>Eukaryota</taxon>
        <taxon>Metazoa</taxon>
        <taxon>Spiralia</taxon>
        <taxon>Gnathifera</taxon>
        <taxon>Rotifera</taxon>
        <taxon>Eurotatoria</taxon>
        <taxon>Monogononta</taxon>
        <taxon>Pseudotrocha</taxon>
        <taxon>Ploima</taxon>
        <taxon>Brachionidae</taxon>
        <taxon>Brachionus</taxon>
    </lineage>
</organism>
<dbReference type="FunFam" id="3.40.640.10:FF:000006">
    <property type="entry name" value="5-aminolevulinate synthase, mitochondrial"/>
    <property type="match status" value="1"/>
</dbReference>
<dbReference type="CDD" id="cd06454">
    <property type="entry name" value="KBL_like"/>
    <property type="match status" value="1"/>
</dbReference>
<keyword evidence="3 6" id="KW-0808">Transferase</keyword>
<dbReference type="PANTHER" id="PTHR13693">
    <property type="entry name" value="CLASS II AMINOTRANSFERASE/8-AMINO-7-OXONONANOATE SYNTHASE"/>
    <property type="match status" value="1"/>
</dbReference>
<dbReference type="InterPro" id="IPR015421">
    <property type="entry name" value="PyrdxlP-dep_Trfase_major"/>
</dbReference>
<dbReference type="InterPro" id="IPR010961">
    <property type="entry name" value="4pyrrol_synth_NH2levulA_synth"/>
</dbReference>
<dbReference type="PANTHER" id="PTHR13693:SF102">
    <property type="entry name" value="2-AMINO-3-KETOBUTYRATE COENZYME A LIGASE, MITOCHONDRIAL"/>
    <property type="match status" value="1"/>
</dbReference>
<dbReference type="GO" id="GO:0006782">
    <property type="term" value="P:protoporphyrinogen IX biosynthetic process"/>
    <property type="evidence" value="ECO:0007669"/>
    <property type="project" value="UniProtKB-UniRule"/>
</dbReference>
<dbReference type="EMBL" id="CAJNOC010005914">
    <property type="protein sequence ID" value="CAF1065419.1"/>
    <property type="molecule type" value="Genomic_DNA"/>
</dbReference>
<evidence type="ECO:0000313" key="9">
    <source>
        <dbReference type="Proteomes" id="UP000663879"/>
    </source>
</evidence>
<comment type="caution">
    <text evidence="8">The sequence shown here is derived from an EMBL/GenBank/DDBJ whole genome shotgun (WGS) entry which is preliminary data.</text>
</comment>
<dbReference type="GO" id="GO:0042541">
    <property type="term" value="P:hemoglobin biosynthetic process"/>
    <property type="evidence" value="ECO:0007669"/>
    <property type="project" value="TreeGrafter"/>
</dbReference>
<evidence type="ECO:0000256" key="5">
    <source>
        <dbReference type="ARBA" id="ARBA00023315"/>
    </source>
</evidence>
<comment type="similarity">
    <text evidence="2 6">Belongs to the class-II pyridoxal-phosphate-dependent aminotransferase family.</text>
</comment>
<evidence type="ECO:0000256" key="1">
    <source>
        <dbReference type="ARBA" id="ARBA00001933"/>
    </source>
</evidence>
<dbReference type="GO" id="GO:0005739">
    <property type="term" value="C:mitochondrion"/>
    <property type="evidence" value="ECO:0007669"/>
    <property type="project" value="TreeGrafter"/>
</dbReference>
<name>A0A814LJ57_9BILA</name>
<dbReference type="NCBIfam" id="TIGR01821">
    <property type="entry name" value="5aminolev_synth"/>
    <property type="match status" value="1"/>
</dbReference>
<comment type="pathway">
    <text evidence="6">Porphyrin-containing compound metabolism; protoporphyrin-IX biosynthesis; 5-aminolevulinate from glycine: step 1/1.</text>
</comment>
<evidence type="ECO:0000256" key="6">
    <source>
        <dbReference type="RuleBase" id="RU910713"/>
    </source>
</evidence>
<protein>
    <recommendedName>
        <fullName evidence="6">5-aminolevulinate synthase</fullName>
        <ecNumber evidence="6">2.3.1.37</ecNumber>
    </recommendedName>
    <alternativeName>
        <fullName evidence="6">5-aminolevulinic acid synthase</fullName>
    </alternativeName>
    <alternativeName>
        <fullName evidence="6">Delta-ALA synthase</fullName>
    </alternativeName>
    <alternativeName>
        <fullName evidence="6">Delta-aminolevulinate synthase</fullName>
    </alternativeName>
</protein>
<dbReference type="Pfam" id="PF00155">
    <property type="entry name" value="Aminotran_1_2"/>
    <property type="match status" value="1"/>
</dbReference>
<dbReference type="OrthoDB" id="10263824at2759"/>
<dbReference type="UniPathway" id="UPA00251">
    <property type="reaction ID" value="UER00375"/>
</dbReference>
<evidence type="ECO:0000259" key="7">
    <source>
        <dbReference type="Pfam" id="PF00155"/>
    </source>
</evidence>
<reference evidence="8" key="1">
    <citation type="submission" date="2021-02" db="EMBL/GenBank/DDBJ databases">
        <authorList>
            <person name="Nowell W R."/>
        </authorList>
    </citation>
    <scope>NUCLEOTIDE SEQUENCE</scope>
    <source>
        <strain evidence="8">Ploen Becks lab</strain>
    </source>
</reference>
<dbReference type="Gene3D" id="3.90.1150.10">
    <property type="entry name" value="Aspartate Aminotransferase, domain 1"/>
    <property type="match status" value="1"/>
</dbReference>
<comment type="catalytic activity">
    <reaction evidence="6">
        <text>succinyl-CoA + glycine + H(+) = 5-aminolevulinate + CO2 + CoA</text>
        <dbReference type="Rhea" id="RHEA:12921"/>
        <dbReference type="ChEBI" id="CHEBI:15378"/>
        <dbReference type="ChEBI" id="CHEBI:16526"/>
        <dbReference type="ChEBI" id="CHEBI:57287"/>
        <dbReference type="ChEBI" id="CHEBI:57292"/>
        <dbReference type="ChEBI" id="CHEBI:57305"/>
        <dbReference type="ChEBI" id="CHEBI:356416"/>
        <dbReference type="EC" id="2.3.1.37"/>
    </reaction>
</comment>